<accession>A0ABS8S8X3</accession>
<dbReference type="Proteomes" id="UP000823775">
    <property type="component" value="Unassembled WGS sequence"/>
</dbReference>
<reference evidence="1 2" key="1">
    <citation type="journal article" date="2021" name="BMC Genomics">
        <title>Datura genome reveals duplications of psychoactive alkaloid biosynthetic genes and high mutation rate following tissue culture.</title>
        <authorList>
            <person name="Rajewski A."/>
            <person name="Carter-House D."/>
            <person name="Stajich J."/>
            <person name="Litt A."/>
        </authorList>
    </citation>
    <scope>NUCLEOTIDE SEQUENCE [LARGE SCALE GENOMIC DNA]</scope>
    <source>
        <strain evidence="1">AR-01</strain>
    </source>
</reference>
<evidence type="ECO:0000313" key="1">
    <source>
        <dbReference type="EMBL" id="MCD7455284.1"/>
    </source>
</evidence>
<dbReference type="EMBL" id="JACEIK010000338">
    <property type="protein sequence ID" value="MCD7455284.1"/>
    <property type="molecule type" value="Genomic_DNA"/>
</dbReference>
<name>A0ABS8S8X3_DATST</name>
<comment type="caution">
    <text evidence="1">The sequence shown here is derived from an EMBL/GenBank/DDBJ whole genome shotgun (WGS) entry which is preliminary data.</text>
</comment>
<keyword evidence="2" id="KW-1185">Reference proteome</keyword>
<gene>
    <name evidence="1" type="ORF">HAX54_027685</name>
</gene>
<organism evidence="1 2">
    <name type="scientific">Datura stramonium</name>
    <name type="common">Jimsonweed</name>
    <name type="synonym">Common thornapple</name>
    <dbReference type="NCBI Taxonomy" id="4076"/>
    <lineage>
        <taxon>Eukaryota</taxon>
        <taxon>Viridiplantae</taxon>
        <taxon>Streptophyta</taxon>
        <taxon>Embryophyta</taxon>
        <taxon>Tracheophyta</taxon>
        <taxon>Spermatophyta</taxon>
        <taxon>Magnoliopsida</taxon>
        <taxon>eudicotyledons</taxon>
        <taxon>Gunneridae</taxon>
        <taxon>Pentapetalae</taxon>
        <taxon>asterids</taxon>
        <taxon>lamiids</taxon>
        <taxon>Solanales</taxon>
        <taxon>Solanaceae</taxon>
        <taxon>Solanoideae</taxon>
        <taxon>Datureae</taxon>
        <taxon>Datura</taxon>
    </lineage>
</organism>
<feature type="non-terminal residue" evidence="1">
    <location>
        <position position="1"/>
    </location>
</feature>
<sequence length="107" mass="12161">APRAFESVASSRLDYIFVYMYPFSMGLGNHIDEVIISYYNTFYICLGQLSSGAWRVIAFLRALATLASEEFSLEHLLLLYSPRLVRRGIIQLKNHGKKSLLGDLDDI</sequence>
<evidence type="ECO:0000313" key="2">
    <source>
        <dbReference type="Proteomes" id="UP000823775"/>
    </source>
</evidence>
<protein>
    <submittedName>
        <fullName evidence="1">Uncharacterized protein</fullName>
    </submittedName>
</protein>
<proteinExistence type="predicted"/>